<evidence type="ECO:0000313" key="12">
    <source>
        <dbReference type="EMBL" id="CAF1185871.1"/>
    </source>
</evidence>
<evidence type="ECO:0000256" key="9">
    <source>
        <dbReference type="SAM" id="MobiDB-lite"/>
    </source>
</evidence>
<evidence type="ECO:0000313" key="13">
    <source>
        <dbReference type="Proteomes" id="UP000663864"/>
    </source>
</evidence>
<dbReference type="GO" id="GO:0050265">
    <property type="term" value="F:RNA uridylyltransferase activity"/>
    <property type="evidence" value="ECO:0007669"/>
    <property type="project" value="TreeGrafter"/>
</dbReference>
<dbReference type="InterPro" id="IPR054708">
    <property type="entry name" value="MTPAP-like_central"/>
</dbReference>
<accession>A0A814V911</accession>
<evidence type="ECO:0000259" key="10">
    <source>
        <dbReference type="Pfam" id="PF03828"/>
    </source>
</evidence>
<dbReference type="PANTHER" id="PTHR12271">
    <property type="entry name" value="POLY A POLYMERASE CID PAP -RELATED"/>
    <property type="match status" value="1"/>
</dbReference>
<comment type="subcellular location">
    <subcellularLocation>
        <location evidence="3">Cytoplasm</location>
    </subcellularLocation>
</comment>
<dbReference type="AlphaFoldDB" id="A0A814V911"/>
<dbReference type="GO" id="GO:0046872">
    <property type="term" value="F:metal ion binding"/>
    <property type="evidence" value="ECO:0007669"/>
    <property type="project" value="UniProtKB-KW"/>
</dbReference>
<evidence type="ECO:0000256" key="1">
    <source>
        <dbReference type="ARBA" id="ARBA00001936"/>
    </source>
</evidence>
<evidence type="ECO:0000256" key="3">
    <source>
        <dbReference type="ARBA" id="ARBA00004496"/>
    </source>
</evidence>
<comment type="cofactor">
    <cofactor evidence="2">
        <name>Mg(2+)</name>
        <dbReference type="ChEBI" id="CHEBI:18420"/>
    </cofactor>
</comment>
<dbReference type="Gene3D" id="1.10.1410.10">
    <property type="match status" value="1"/>
</dbReference>
<gene>
    <name evidence="12" type="ORF">ZHD862_LOCUS22021</name>
</gene>
<reference evidence="12" key="1">
    <citation type="submission" date="2021-02" db="EMBL/GenBank/DDBJ databases">
        <authorList>
            <person name="Nowell W R."/>
        </authorList>
    </citation>
    <scope>NUCLEOTIDE SEQUENCE</scope>
</reference>
<organism evidence="12 13">
    <name type="scientific">Rotaria sordida</name>
    <dbReference type="NCBI Taxonomy" id="392033"/>
    <lineage>
        <taxon>Eukaryota</taxon>
        <taxon>Metazoa</taxon>
        <taxon>Spiralia</taxon>
        <taxon>Gnathifera</taxon>
        <taxon>Rotifera</taxon>
        <taxon>Eurotatoria</taxon>
        <taxon>Bdelloidea</taxon>
        <taxon>Philodinida</taxon>
        <taxon>Philodinidae</taxon>
        <taxon>Rotaria</taxon>
    </lineage>
</organism>
<dbReference type="EMBL" id="CAJNOT010001345">
    <property type="protein sequence ID" value="CAF1185871.1"/>
    <property type="molecule type" value="Genomic_DNA"/>
</dbReference>
<feature type="domain" description="Poly(A) RNA polymerase mitochondrial-like central palm" evidence="11">
    <location>
        <begin position="233"/>
        <end position="361"/>
    </location>
</feature>
<dbReference type="PANTHER" id="PTHR12271:SF40">
    <property type="entry name" value="POLY(A) RNA POLYMERASE GLD2"/>
    <property type="match status" value="1"/>
</dbReference>
<evidence type="ECO:0000259" key="11">
    <source>
        <dbReference type="Pfam" id="PF22600"/>
    </source>
</evidence>
<dbReference type="SUPFAM" id="SSF81301">
    <property type="entry name" value="Nucleotidyltransferase"/>
    <property type="match status" value="1"/>
</dbReference>
<keyword evidence="7" id="KW-0460">Magnesium</keyword>
<comment type="cofactor">
    <cofactor evidence="1">
        <name>Mn(2+)</name>
        <dbReference type="ChEBI" id="CHEBI:29035"/>
    </cofactor>
</comment>
<dbReference type="Pfam" id="PF03828">
    <property type="entry name" value="PAP_assoc"/>
    <property type="match status" value="1"/>
</dbReference>
<evidence type="ECO:0000256" key="8">
    <source>
        <dbReference type="ARBA" id="ARBA00038491"/>
    </source>
</evidence>
<protein>
    <submittedName>
        <fullName evidence="12">Uncharacterized protein</fullName>
    </submittedName>
</protein>
<evidence type="ECO:0000256" key="6">
    <source>
        <dbReference type="ARBA" id="ARBA00022723"/>
    </source>
</evidence>
<feature type="region of interest" description="Disordered" evidence="9">
    <location>
        <begin position="99"/>
        <end position="156"/>
    </location>
</feature>
<dbReference type="Pfam" id="PF22600">
    <property type="entry name" value="MTPAP-like_central"/>
    <property type="match status" value="1"/>
</dbReference>
<dbReference type="SUPFAM" id="SSF81631">
    <property type="entry name" value="PAP/OAS1 substrate-binding domain"/>
    <property type="match status" value="1"/>
</dbReference>
<comment type="caution">
    <text evidence="12">The sequence shown here is derived from an EMBL/GenBank/DDBJ whole genome shotgun (WGS) entry which is preliminary data.</text>
</comment>
<feature type="domain" description="PAP-associated" evidence="10">
    <location>
        <begin position="394"/>
        <end position="445"/>
    </location>
</feature>
<sequence length="456" mass="52411">MASNISSGGWRVKMVSIPASITLSELAQKIGLPKSRIYLPKANENKTYYAWIDGFVSEEEAHNFARQWSGWSILSGIIKCVVATPRVVERDALDLPRESMVSTPETLPNKPYQYRSNRGPQGRPKDEAVESTDEVEESSRDTFDPDTNNGNDNDNEIEINTTISVDDANINLEIDTQENDIDEEAIAKSNESESNDKKIENIQSLNDFQNLEENLMEKPMSFEILAENLDEDQKQECKPTKEDIAKRETLLNYLEREFRQKYSNCNIRAFGSFYNGFGLQQSDLDVCVLLELNSKETVIQVLENLAQSMESNKTTFQNIEIVRSARIPIIRSIHLHSNIEIDVSLNNILPIENTRLLKMYSDIDPRVRELGFVMKTLAKNHVWKGYGSNKLSSGALWIEFLRFYTERFDYEKNIVTIRQYEPLSRLEKGWFRRTIAIEDPFILTHNLADKLSLQSK</sequence>
<dbReference type="InterPro" id="IPR002058">
    <property type="entry name" value="PAP_assoc"/>
</dbReference>
<dbReference type="GO" id="GO:0031123">
    <property type="term" value="P:RNA 3'-end processing"/>
    <property type="evidence" value="ECO:0007669"/>
    <property type="project" value="TreeGrafter"/>
</dbReference>
<keyword evidence="6" id="KW-0479">Metal-binding</keyword>
<dbReference type="CDD" id="cd05402">
    <property type="entry name" value="NT_PAP_TUTase"/>
    <property type="match status" value="1"/>
</dbReference>
<evidence type="ECO:0000256" key="4">
    <source>
        <dbReference type="ARBA" id="ARBA00022490"/>
    </source>
</evidence>
<dbReference type="InterPro" id="IPR043519">
    <property type="entry name" value="NT_sf"/>
</dbReference>
<proteinExistence type="inferred from homology"/>
<comment type="similarity">
    <text evidence="8">Belongs to the DNA polymerase type-B-like family. GLD2 subfamily.</text>
</comment>
<feature type="compositionally biased region" description="Low complexity" evidence="9">
    <location>
        <begin position="146"/>
        <end position="156"/>
    </location>
</feature>
<keyword evidence="5" id="KW-0808">Transferase</keyword>
<keyword evidence="4" id="KW-0963">Cytoplasm</keyword>
<name>A0A814V911_9BILA</name>
<evidence type="ECO:0000256" key="7">
    <source>
        <dbReference type="ARBA" id="ARBA00022842"/>
    </source>
</evidence>
<evidence type="ECO:0000256" key="5">
    <source>
        <dbReference type="ARBA" id="ARBA00022679"/>
    </source>
</evidence>
<dbReference type="Proteomes" id="UP000663864">
    <property type="component" value="Unassembled WGS sequence"/>
</dbReference>
<evidence type="ECO:0000256" key="2">
    <source>
        <dbReference type="ARBA" id="ARBA00001946"/>
    </source>
</evidence>
<dbReference type="Gene3D" id="3.30.460.10">
    <property type="entry name" value="Beta Polymerase, domain 2"/>
    <property type="match status" value="1"/>
</dbReference>